<accession>A0A3S0CQJ4</accession>
<keyword evidence="3 5" id="KW-1133">Transmembrane helix</keyword>
<protein>
    <recommendedName>
        <fullName evidence="6">O-antigen ligase-related domain-containing protein</fullName>
    </recommendedName>
</protein>
<dbReference type="InterPro" id="IPR051533">
    <property type="entry name" value="WaaL-like"/>
</dbReference>
<evidence type="ECO:0000256" key="4">
    <source>
        <dbReference type="ARBA" id="ARBA00023136"/>
    </source>
</evidence>
<evidence type="ECO:0000259" key="6">
    <source>
        <dbReference type="Pfam" id="PF04932"/>
    </source>
</evidence>
<feature type="domain" description="O-antigen ligase-related" evidence="6">
    <location>
        <begin position="192"/>
        <end position="337"/>
    </location>
</feature>
<dbReference type="OrthoDB" id="1093278at2"/>
<evidence type="ECO:0000256" key="5">
    <source>
        <dbReference type="SAM" id="Phobius"/>
    </source>
</evidence>
<evidence type="ECO:0000313" key="7">
    <source>
        <dbReference type="EMBL" id="RTE54862.1"/>
    </source>
</evidence>
<keyword evidence="2 5" id="KW-0812">Transmembrane</keyword>
<feature type="transmembrane region" description="Helical" evidence="5">
    <location>
        <begin position="62"/>
        <end position="81"/>
    </location>
</feature>
<feature type="transmembrane region" description="Helical" evidence="5">
    <location>
        <begin position="160"/>
        <end position="178"/>
    </location>
</feature>
<evidence type="ECO:0000256" key="3">
    <source>
        <dbReference type="ARBA" id="ARBA00022989"/>
    </source>
</evidence>
<dbReference type="RefSeq" id="WP_126161594.1">
    <property type="nucleotide sequence ID" value="NZ_RQPJ01000002.1"/>
</dbReference>
<evidence type="ECO:0000256" key="2">
    <source>
        <dbReference type="ARBA" id="ARBA00022692"/>
    </source>
</evidence>
<evidence type="ECO:0000256" key="1">
    <source>
        <dbReference type="ARBA" id="ARBA00004141"/>
    </source>
</evidence>
<sequence length="401" mass="46051">MNKLKIKKNKDIIFYWLLSLVLVTLPFPKYNLNSQCIIALAIFWLFFSSFSEKKKNLKKNIGSFFIISSLFFITVLGLTYSSDFDTGINNLKIPFLIFPLIIFSVDKITRKETQNLLDLFSIATVLAALLGLGKALWLSFNDLGDYFYYLDFAKVLDKHTTYFSLFVCISIINIAYGLSFKTGYFKWYRIIAIAFLLFVLYLLSSKISLIYLILATLLSTIRAFSKKDSASPKIKTVRILILVILPVMFLTPNLKNRISKEKASNINERVQLWGAVLDNYLKKNIIFGAGTGDGHQGLVESYKEIHYDVAVKDEYNAHNQYLEQLLFYGIIGLILLIALLFHTFHVLYTNVQPLYLLIFISFFVYMFSESILERHSGLILFSFLTSIFLSTSNQKNADAEN</sequence>
<feature type="transmembrane region" description="Helical" evidence="5">
    <location>
        <begin position="237"/>
        <end position="254"/>
    </location>
</feature>
<feature type="transmembrane region" description="Helical" evidence="5">
    <location>
        <begin position="87"/>
        <end position="105"/>
    </location>
</feature>
<dbReference type="Pfam" id="PF04932">
    <property type="entry name" value="Wzy_C"/>
    <property type="match status" value="1"/>
</dbReference>
<comment type="caution">
    <text evidence="7">The sequence shown here is derived from an EMBL/GenBank/DDBJ whole genome shotgun (WGS) entry which is preliminary data.</text>
</comment>
<feature type="transmembrane region" description="Helical" evidence="5">
    <location>
        <begin position="34"/>
        <end position="50"/>
    </location>
</feature>
<keyword evidence="8" id="KW-1185">Reference proteome</keyword>
<dbReference type="InterPro" id="IPR007016">
    <property type="entry name" value="O-antigen_ligase-rel_domated"/>
</dbReference>
<feature type="transmembrane region" description="Helical" evidence="5">
    <location>
        <begin position="354"/>
        <end position="372"/>
    </location>
</feature>
<dbReference type="AlphaFoldDB" id="A0A3S0CQJ4"/>
<reference evidence="7 8" key="1">
    <citation type="submission" date="2018-11" db="EMBL/GenBank/DDBJ databases">
        <title>Arenibacter aquaticus sp.nov., a marine bacterium isolated from surface seawater in the South China Sea.</title>
        <authorList>
            <person name="Guo J."/>
            <person name="Sun J."/>
        </authorList>
    </citation>
    <scope>NUCLEOTIDE SEQUENCE [LARGE SCALE GENOMIC DNA]</scope>
    <source>
        <strain evidence="7 8">GUO666</strain>
    </source>
</reference>
<dbReference type="PANTHER" id="PTHR37422">
    <property type="entry name" value="TEICHURONIC ACID BIOSYNTHESIS PROTEIN TUAE"/>
    <property type="match status" value="1"/>
</dbReference>
<feature type="transmembrane region" description="Helical" evidence="5">
    <location>
        <begin position="12"/>
        <end position="28"/>
    </location>
</feature>
<proteinExistence type="predicted"/>
<keyword evidence="4 5" id="KW-0472">Membrane</keyword>
<gene>
    <name evidence="7" type="ORF">EHW67_06785</name>
</gene>
<evidence type="ECO:0000313" key="8">
    <source>
        <dbReference type="Proteomes" id="UP000267585"/>
    </source>
</evidence>
<feature type="transmembrane region" description="Helical" evidence="5">
    <location>
        <begin position="117"/>
        <end position="140"/>
    </location>
</feature>
<dbReference type="GO" id="GO:0016020">
    <property type="term" value="C:membrane"/>
    <property type="evidence" value="ECO:0007669"/>
    <property type="project" value="UniProtKB-SubCell"/>
</dbReference>
<comment type="subcellular location">
    <subcellularLocation>
        <location evidence="1">Membrane</location>
        <topology evidence="1">Multi-pass membrane protein</topology>
    </subcellularLocation>
</comment>
<name>A0A3S0CQJ4_9FLAO</name>
<feature type="transmembrane region" description="Helical" evidence="5">
    <location>
        <begin position="190"/>
        <end position="217"/>
    </location>
</feature>
<feature type="transmembrane region" description="Helical" evidence="5">
    <location>
        <begin position="325"/>
        <end position="348"/>
    </location>
</feature>
<organism evidence="7 8">
    <name type="scientific">Arenibacter aquaticus</name>
    <dbReference type="NCBI Taxonomy" id="2489054"/>
    <lineage>
        <taxon>Bacteria</taxon>
        <taxon>Pseudomonadati</taxon>
        <taxon>Bacteroidota</taxon>
        <taxon>Flavobacteriia</taxon>
        <taxon>Flavobacteriales</taxon>
        <taxon>Flavobacteriaceae</taxon>
        <taxon>Arenibacter</taxon>
    </lineage>
</organism>
<dbReference type="EMBL" id="RQPJ01000002">
    <property type="protein sequence ID" value="RTE54862.1"/>
    <property type="molecule type" value="Genomic_DNA"/>
</dbReference>
<dbReference type="PANTHER" id="PTHR37422:SF17">
    <property type="entry name" value="O-ANTIGEN LIGASE"/>
    <property type="match status" value="1"/>
</dbReference>
<dbReference type="Proteomes" id="UP000267585">
    <property type="component" value="Unassembled WGS sequence"/>
</dbReference>